<proteinExistence type="predicted"/>
<protein>
    <submittedName>
        <fullName evidence="1">Uncharacterized protein</fullName>
    </submittedName>
</protein>
<dbReference type="GeneID" id="73322136"/>
<reference evidence="1 2" key="1">
    <citation type="submission" date="2022-03" db="EMBL/GenBank/DDBJ databases">
        <title>Genome data of Colletotrichum spp.</title>
        <authorList>
            <person name="Utami Y.D."/>
            <person name="Hiruma K."/>
        </authorList>
    </citation>
    <scope>NUCLEOTIDE SEQUENCE [LARGE SCALE GENOMIC DNA]</scope>
    <source>
        <strain evidence="1 2">MAFF 239500</strain>
    </source>
</reference>
<gene>
    <name evidence="1" type="ORF">ColSpa_01334</name>
</gene>
<dbReference type="EMBL" id="BQXU01000002">
    <property type="protein sequence ID" value="GKT41153.1"/>
    <property type="molecule type" value="Genomic_DNA"/>
</dbReference>
<dbReference type="RefSeq" id="XP_049123503.1">
    <property type="nucleotide sequence ID" value="XM_049267546.1"/>
</dbReference>
<comment type="caution">
    <text evidence="1">The sequence shown here is derived from an EMBL/GenBank/DDBJ whole genome shotgun (WGS) entry which is preliminary data.</text>
</comment>
<evidence type="ECO:0000313" key="2">
    <source>
        <dbReference type="Proteomes" id="UP001055115"/>
    </source>
</evidence>
<dbReference type="Proteomes" id="UP001055115">
    <property type="component" value="Unassembled WGS sequence"/>
</dbReference>
<name>A0AA37NYH0_9PEZI</name>
<sequence length="169" mass="19643">MRRYLECASSIYESVAFTITDISLARNLFGDRHRGSIGHPFQRINLSFWRQAGEGSNFEQWVNLWSTILRLLDTPYLAAVNLWLDSDIYYERHWLSVTTNVLRRMPEALTHKAAVNLPPDGHRDRAVATAWLRGLDEMPWAESTRKAKGTFAEQEAEEARCFEVRRMRA</sequence>
<accession>A0AA37NYH0</accession>
<evidence type="ECO:0000313" key="1">
    <source>
        <dbReference type="EMBL" id="GKT41153.1"/>
    </source>
</evidence>
<keyword evidence="2" id="KW-1185">Reference proteome</keyword>
<organism evidence="1 2">
    <name type="scientific">Colletotrichum spaethianum</name>
    <dbReference type="NCBI Taxonomy" id="700344"/>
    <lineage>
        <taxon>Eukaryota</taxon>
        <taxon>Fungi</taxon>
        <taxon>Dikarya</taxon>
        <taxon>Ascomycota</taxon>
        <taxon>Pezizomycotina</taxon>
        <taxon>Sordariomycetes</taxon>
        <taxon>Hypocreomycetidae</taxon>
        <taxon>Glomerellales</taxon>
        <taxon>Glomerellaceae</taxon>
        <taxon>Colletotrichum</taxon>
        <taxon>Colletotrichum spaethianum species complex</taxon>
    </lineage>
</organism>
<dbReference type="AlphaFoldDB" id="A0AA37NYH0"/>